<dbReference type="GO" id="GO:0008762">
    <property type="term" value="F:UDP-N-acetylmuramate dehydrogenase activity"/>
    <property type="evidence" value="ECO:0007669"/>
    <property type="project" value="UniProtKB-EC"/>
</dbReference>
<evidence type="ECO:0000256" key="1">
    <source>
        <dbReference type="ARBA" id="ARBA00001974"/>
    </source>
</evidence>
<dbReference type="InterPro" id="IPR003170">
    <property type="entry name" value="MurB"/>
</dbReference>
<evidence type="ECO:0000256" key="8">
    <source>
        <dbReference type="ARBA" id="ARBA00022630"/>
    </source>
</evidence>
<dbReference type="InterPro" id="IPR036635">
    <property type="entry name" value="MurB_C_sf"/>
</dbReference>
<dbReference type="Gene3D" id="3.30.465.10">
    <property type="match status" value="1"/>
</dbReference>
<dbReference type="EC" id="1.3.1.98" evidence="5"/>
<comment type="cofactor">
    <cofactor evidence="1">
        <name>FAD</name>
        <dbReference type="ChEBI" id="CHEBI:57692"/>
    </cofactor>
</comment>
<dbReference type="SUPFAM" id="SSF56176">
    <property type="entry name" value="FAD-binding/transporter-associated domain-like"/>
    <property type="match status" value="1"/>
</dbReference>
<proteinExistence type="inferred from homology"/>
<dbReference type="GO" id="GO:0009252">
    <property type="term" value="P:peptidoglycan biosynthetic process"/>
    <property type="evidence" value="ECO:0007669"/>
    <property type="project" value="UniProtKB-UniPathway"/>
</dbReference>
<dbReference type="SUPFAM" id="SSF56194">
    <property type="entry name" value="Uridine diphospho-N-Acetylenolpyruvylglucosamine reductase, MurB, C-terminal domain"/>
    <property type="match status" value="1"/>
</dbReference>
<dbReference type="PANTHER" id="PTHR21071:SF4">
    <property type="entry name" value="UDP-N-ACETYLENOLPYRUVOYLGLUCOSAMINE REDUCTASE"/>
    <property type="match status" value="1"/>
</dbReference>
<feature type="domain" description="FAD-binding PCMH-type" evidence="17">
    <location>
        <begin position="18"/>
        <end position="183"/>
    </location>
</feature>
<evidence type="ECO:0000256" key="2">
    <source>
        <dbReference type="ARBA" id="ARBA00003921"/>
    </source>
</evidence>
<keyword evidence="7" id="KW-0132">Cell division</keyword>
<evidence type="ECO:0000256" key="14">
    <source>
        <dbReference type="ARBA" id="ARBA00023306"/>
    </source>
</evidence>
<keyword evidence="11" id="KW-0133">Cell shape</keyword>
<evidence type="ECO:0000256" key="12">
    <source>
        <dbReference type="ARBA" id="ARBA00022984"/>
    </source>
</evidence>
<evidence type="ECO:0000256" key="3">
    <source>
        <dbReference type="ARBA" id="ARBA00004496"/>
    </source>
</evidence>
<keyword evidence="13 18" id="KW-0560">Oxidoreductase</keyword>
<dbReference type="AlphaFoldDB" id="A0A3B1D3J4"/>
<dbReference type="InterPro" id="IPR011601">
    <property type="entry name" value="MurB_C"/>
</dbReference>
<sequence length="289" mass="30933">MVITEKNVPLWQKTTFRIGGPADTLLYPESAEELASLMKKKQPFFILGGGSNILIADKGIRGTTISLTRGFAELKIEKLENGFVKVCVGAGASLTQTSSAMMKNSIAGLQFAYGIPGTIGGALIMNAGAAGGEMMDVVEAVTIVTQAGEIKTLNKNECRFSYRSSGFPKGCVITGAVLQLKTGDKEKIHDDMKQKYINRKSKQPLELPSAGSIFKNPEGNFAGRLIEETGLKGAKHGGAEVSEKHANFIVNRGGAKATDVICLMETIEEAVNKKFGITLKREIKLAGEF</sequence>
<keyword evidence="6" id="KW-0963">Cytoplasm</keyword>
<keyword evidence="14" id="KW-0131">Cell cycle</keyword>
<dbReference type="InterPro" id="IPR006094">
    <property type="entry name" value="Oxid_FAD_bind_N"/>
</dbReference>
<dbReference type="InterPro" id="IPR016166">
    <property type="entry name" value="FAD-bd_PCMH"/>
</dbReference>
<dbReference type="NCBIfam" id="NF010480">
    <property type="entry name" value="PRK13905.1"/>
    <property type="match status" value="1"/>
</dbReference>
<evidence type="ECO:0000256" key="15">
    <source>
        <dbReference type="ARBA" id="ARBA00023316"/>
    </source>
</evidence>
<dbReference type="PROSITE" id="PS51387">
    <property type="entry name" value="FAD_PCMH"/>
    <property type="match status" value="1"/>
</dbReference>
<dbReference type="InterPro" id="IPR036318">
    <property type="entry name" value="FAD-bd_PCMH-like_sf"/>
</dbReference>
<dbReference type="GO" id="GO:0051301">
    <property type="term" value="P:cell division"/>
    <property type="evidence" value="ECO:0007669"/>
    <property type="project" value="UniProtKB-KW"/>
</dbReference>
<dbReference type="UniPathway" id="UPA00219"/>
<evidence type="ECO:0000256" key="13">
    <source>
        <dbReference type="ARBA" id="ARBA00023002"/>
    </source>
</evidence>
<dbReference type="GO" id="GO:0071555">
    <property type="term" value="P:cell wall organization"/>
    <property type="evidence" value="ECO:0007669"/>
    <property type="project" value="UniProtKB-KW"/>
</dbReference>
<dbReference type="GO" id="GO:0005829">
    <property type="term" value="C:cytosol"/>
    <property type="evidence" value="ECO:0007669"/>
    <property type="project" value="TreeGrafter"/>
</dbReference>
<evidence type="ECO:0000313" key="18">
    <source>
        <dbReference type="EMBL" id="VAX23317.1"/>
    </source>
</evidence>
<keyword evidence="15" id="KW-0961">Cell wall biogenesis/degradation</keyword>
<comment type="function">
    <text evidence="2">Cell wall formation.</text>
</comment>
<dbReference type="Pfam" id="PF01565">
    <property type="entry name" value="FAD_binding_4"/>
    <property type="match status" value="1"/>
</dbReference>
<dbReference type="EMBL" id="UOGC01000150">
    <property type="protein sequence ID" value="VAX23317.1"/>
    <property type="molecule type" value="Genomic_DNA"/>
</dbReference>
<dbReference type="NCBIfam" id="TIGR00179">
    <property type="entry name" value="murB"/>
    <property type="match status" value="1"/>
</dbReference>
<dbReference type="Pfam" id="PF02873">
    <property type="entry name" value="MurB_C"/>
    <property type="match status" value="1"/>
</dbReference>
<keyword evidence="10" id="KW-0521">NADP</keyword>
<evidence type="ECO:0000256" key="4">
    <source>
        <dbReference type="ARBA" id="ARBA00004752"/>
    </source>
</evidence>
<comment type="subcellular location">
    <subcellularLocation>
        <location evidence="3">Cytoplasm</location>
    </subcellularLocation>
</comment>
<dbReference type="HAMAP" id="MF_00037">
    <property type="entry name" value="MurB"/>
    <property type="match status" value="1"/>
</dbReference>
<name>A0A3B1D3J4_9ZZZZ</name>
<dbReference type="PANTHER" id="PTHR21071">
    <property type="entry name" value="UDP-N-ACETYLENOLPYRUVOYLGLUCOSAMINE REDUCTASE"/>
    <property type="match status" value="1"/>
</dbReference>
<evidence type="ECO:0000256" key="16">
    <source>
        <dbReference type="ARBA" id="ARBA00048914"/>
    </source>
</evidence>
<gene>
    <name evidence="18" type="ORF">MNBD_NITROSPINAE01-1147</name>
</gene>
<evidence type="ECO:0000256" key="9">
    <source>
        <dbReference type="ARBA" id="ARBA00022827"/>
    </source>
</evidence>
<reference evidence="18" key="1">
    <citation type="submission" date="2018-06" db="EMBL/GenBank/DDBJ databases">
        <authorList>
            <person name="Zhirakovskaya E."/>
        </authorList>
    </citation>
    <scope>NUCLEOTIDE SEQUENCE</scope>
</reference>
<keyword evidence="9" id="KW-0274">FAD</keyword>
<evidence type="ECO:0000256" key="7">
    <source>
        <dbReference type="ARBA" id="ARBA00022618"/>
    </source>
</evidence>
<keyword evidence="12" id="KW-0573">Peptidoglycan synthesis</keyword>
<dbReference type="Gene3D" id="3.90.78.10">
    <property type="entry name" value="UDP-N-acetylenolpyruvoylglucosamine reductase, C-terminal domain"/>
    <property type="match status" value="1"/>
</dbReference>
<dbReference type="Gene3D" id="3.30.43.10">
    <property type="entry name" value="Uridine Diphospho-n-acetylenolpyruvylglucosamine Reductase, domain 2"/>
    <property type="match status" value="1"/>
</dbReference>
<comment type="catalytic activity">
    <reaction evidence="16">
        <text>UDP-N-acetyl-alpha-D-muramate + NADP(+) = UDP-N-acetyl-3-O-(1-carboxyvinyl)-alpha-D-glucosamine + NADPH + H(+)</text>
        <dbReference type="Rhea" id="RHEA:12248"/>
        <dbReference type="ChEBI" id="CHEBI:15378"/>
        <dbReference type="ChEBI" id="CHEBI:57783"/>
        <dbReference type="ChEBI" id="CHEBI:58349"/>
        <dbReference type="ChEBI" id="CHEBI:68483"/>
        <dbReference type="ChEBI" id="CHEBI:70757"/>
        <dbReference type="EC" id="1.3.1.98"/>
    </reaction>
</comment>
<dbReference type="GO" id="GO:0008360">
    <property type="term" value="P:regulation of cell shape"/>
    <property type="evidence" value="ECO:0007669"/>
    <property type="project" value="UniProtKB-KW"/>
</dbReference>
<comment type="pathway">
    <text evidence="4">Cell wall biogenesis; peptidoglycan biosynthesis.</text>
</comment>
<evidence type="ECO:0000256" key="11">
    <source>
        <dbReference type="ARBA" id="ARBA00022960"/>
    </source>
</evidence>
<evidence type="ECO:0000256" key="6">
    <source>
        <dbReference type="ARBA" id="ARBA00022490"/>
    </source>
</evidence>
<dbReference type="InterPro" id="IPR016169">
    <property type="entry name" value="FAD-bd_PCMH_sub2"/>
</dbReference>
<dbReference type="InterPro" id="IPR016167">
    <property type="entry name" value="FAD-bd_PCMH_sub1"/>
</dbReference>
<evidence type="ECO:0000256" key="10">
    <source>
        <dbReference type="ARBA" id="ARBA00022857"/>
    </source>
</evidence>
<accession>A0A3B1D3J4</accession>
<evidence type="ECO:0000256" key="5">
    <source>
        <dbReference type="ARBA" id="ARBA00012518"/>
    </source>
</evidence>
<organism evidence="18">
    <name type="scientific">hydrothermal vent metagenome</name>
    <dbReference type="NCBI Taxonomy" id="652676"/>
    <lineage>
        <taxon>unclassified sequences</taxon>
        <taxon>metagenomes</taxon>
        <taxon>ecological metagenomes</taxon>
    </lineage>
</organism>
<evidence type="ECO:0000259" key="17">
    <source>
        <dbReference type="PROSITE" id="PS51387"/>
    </source>
</evidence>
<keyword evidence="8" id="KW-0285">Flavoprotein</keyword>
<protein>
    <recommendedName>
        <fullName evidence="5">UDP-N-acetylmuramate dehydrogenase</fullName>
        <ecNumber evidence="5">1.3.1.98</ecNumber>
    </recommendedName>
</protein>
<dbReference type="GO" id="GO:0071949">
    <property type="term" value="F:FAD binding"/>
    <property type="evidence" value="ECO:0007669"/>
    <property type="project" value="InterPro"/>
</dbReference>